<reference evidence="1 2" key="1">
    <citation type="submission" date="2018-08" db="EMBL/GenBank/DDBJ databases">
        <title>Genome and evolution of the arbuscular mycorrhizal fungus Diversispora epigaea (formerly Glomus versiforme) and its bacterial endosymbionts.</title>
        <authorList>
            <person name="Sun X."/>
            <person name="Fei Z."/>
            <person name="Harrison M."/>
        </authorList>
    </citation>
    <scope>NUCLEOTIDE SEQUENCE [LARGE SCALE GENOMIC DNA]</scope>
    <source>
        <strain evidence="1 2">IT104</strain>
    </source>
</reference>
<dbReference type="Proteomes" id="UP000266861">
    <property type="component" value="Unassembled WGS sequence"/>
</dbReference>
<organism evidence="1 2">
    <name type="scientific">Diversispora epigaea</name>
    <dbReference type="NCBI Taxonomy" id="1348612"/>
    <lineage>
        <taxon>Eukaryota</taxon>
        <taxon>Fungi</taxon>
        <taxon>Fungi incertae sedis</taxon>
        <taxon>Mucoromycota</taxon>
        <taxon>Glomeromycotina</taxon>
        <taxon>Glomeromycetes</taxon>
        <taxon>Diversisporales</taxon>
        <taxon>Diversisporaceae</taxon>
        <taxon>Diversispora</taxon>
    </lineage>
</organism>
<proteinExistence type="predicted"/>
<gene>
    <name evidence="1" type="ORF">Glove_219g191</name>
</gene>
<protein>
    <submittedName>
        <fullName evidence="1">Uncharacterized protein</fullName>
    </submittedName>
</protein>
<dbReference type="AlphaFoldDB" id="A0A397IFS8"/>
<comment type="caution">
    <text evidence="1">The sequence shown here is derived from an EMBL/GenBank/DDBJ whole genome shotgun (WGS) entry which is preliminary data.</text>
</comment>
<name>A0A397IFS8_9GLOM</name>
<dbReference type="EMBL" id="PQFF01000204">
    <property type="protein sequence ID" value="RHZ74761.1"/>
    <property type="molecule type" value="Genomic_DNA"/>
</dbReference>
<accession>A0A397IFS8</accession>
<sequence>MEINENTSIEEWLLTANIVFKIWRKEAKKEINEKITEKIKKNIKKRQANLKDNPKTMIDSILGRWKKQIITDRILIQNKNDKTKIIRNPTKIKNEIKKHMEKWMANSNNDEEEEISNTLKQIIIKATNNNITKAKIPKNRTTKNNYYKLNIVQAVNKLSRTIRKTKKEKEKMGKI</sequence>
<evidence type="ECO:0000313" key="2">
    <source>
        <dbReference type="Proteomes" id="UP000266861"/>
    </source>
</evidence>
<keyword evidence="2" id="KW-1185">Reference proteome</keyword>
<evidence type="ECO:0000313" key="1">
    <source>
        <dbReference type="EMBL" id="RHZ74761.1"/>
    </source>
</evidence>